<dbReference type="Gene3D" id="3.40.50.150">
    <property type="entry name" value="Vaccinia Virus protein VP39"/>
    <property type="match status" value="1"/>
</dbReference>
<name>A0A918VK03_9GAMM</name>
<reference evidence="1" key="1">
    <citation type="journal article" date="2014" name="Int. J. Syst. Evol. Microbiol.">
        <title>Complete genome sequence of Corynebacterium casei LMG S-19264T (=DSM 44701T), isolated from a smear-ripened cheese.</title>
        <authorList>
            <consortium name="US DOE Joint Genome Institute (JGI-PGF)"/>
            <person name="Walter F."/>
            <person name="Albersmeier A."/>
            <person name="Kalinowski J."/>
            <person name="Ruckert C."/>
        </authorList>
    </citation>
    <scope>NUCLEOTIDE SEQUENCE</scope>
    <source>
        <strain evidence="1">KCTC 12711</strain>
    </source>
</reference>
<accession>A0A918VK03</accession>
<reference evidence="1" key="2">
    <citation type="submission" date="2020-09" db="EMBL/GenBank/DDBJ databases">
        <authorList>
            <person name="Sun Q."/>
            <person name="Kim S."/>
        </authorList>
    </citation>
    <scope>NUCLEOTIDE SEQUENCE</scope>
    <source>
        <strain evidence="1">KCTC 12711</strain>
    </source>
</reference>
<dbReference type="InterPro" id="IPR029063">
    <property type="entry name" value="SAM-dependent_MTases_sf"/>
</dbReference>
<dbReference type="SUPFAM" id="SSF53335">
    <property type="entry name" value="S-adenosyl-L-methionine-dependent methyltransferases"/>
    <property type="match status" value="1"/>
</dbReference>
<dbReference type="NCBIfam" id="TIGR02081">
    <property type="entry name" value="metW"/>
    <property type="match status" value="1"/>
</dbReference>
<sequence>MSKILHQTGLTRHDYQVISDWIAPNSHVMDLGCGNGALLKHLQQEKNVTGYGVELDPSKIAQCIENGVNVIQTNLDQGLDHFNTDDFDYVILSLTLQAMRNPKALLQEMMRVGKQGIVTFPNFAHWRNRLQLGLGGYMPVSEELPHKWYDTPNIHLCTIKDFRALCEQLDFSIESSLAVHRTGRQGLSLKLMPNLFGEIALCRFSKNTIRYST</sequence>
<comment type="caution">
    <text evidence="1">The sequence shown here is derived from an EMBL/GenBank/DDBJ whole genome shotgun (WGS) entry which is preliminary data.</text>
</comment>
<dbReference type="EMBL" id="BMXA01000002">
    <property type="protein sequence ID" value="GHA05136.1"/>
    <property type="molecule type" value="Genomic_DNA"/>
</dbReference>
<dbReference type="CDD" id="cd02440">
    <property type="entry name" value="AdoMet_MTases"/>
    <property type="match status" value="1"/>
</dbReference>
<dbReference type="Pfam" id="PF07021">
    <property type="entry name" value="MetW"/>
    <property type="match status" value="1"/>
</dbReference>
<gene>
    <name evidence="1" type="ORF">GCM10008090_13370</name>
</gene>
<evidence type="ECO:0008006" key="3">
    <source>
        <dbReference type="Google" id="ProtNLM"/>
    </source>
</evidence>
<evidence type="ECO:0000313" key="2">
    <source>
        <dbReference type="Proteomes" id="UP000614811"/>
    </source>
</evidence>
<keyword evidence="2" id="KW-1185">Reference proteome</keyword>
<dbReference type="AlphaFoldDB" id="A0A918VK03"/>
<protein>
    <recommendedName>
        <fullName evidence="3">Methionine biosynthesis protein MetW</fullName>
    </recommendedName>
</protein>
<dbReference type="RefSeq" id="WP_373299178.1">
    <property type="nucleotide sequence ID" value="NZ_BMXA01000002.1"/>
</dbReference>
<dbReference type="Proteomes" id="UP000614811">
    <property type="component" value="Unassembled WGS sequence"/>
</dbReference>
<proteinExistence type="predicted"/>
<organism evidence="1 2">
    <name type="scientific">Arenicella chitinivorans</name>
    <dbReference type="NCBI Taxonomy" id="1329800"/>
    <lineage>
        <taxon>Bacteria</taxon>
        <taxon>Pseudomonadati</taxon>
        <taxon>Pseudomonadota</taxon>
        <taxon>Gammaproteobacteria</taxon>
        <taxon>Arenicellales</taxon>
        <taxon>Arenicellaceae</taxon>
        <taxon>Arenicella</taxon>
    </lineage>
</organism>
<dbReference type="InterPro" id="IPR010743">
    <property type="entry name" value="Methionine_synth_MetW"/>
</dbReference>
<evidence type="ECO:0000313" key="1">
    <source>
        <dbReference type="EMBL" id="GHA05136.1"/>
    </source>
</evidence>